<protein>
    <recommendedName>
        <fullName evidence="4">Sugar transporter SWEET1</fullName>
    </recommendedName>
</protein>
<feature type="transmembrane region" description="Helical" evidence="13">
    <location>
        <begin position="96"/>
        <end position="114"/>
    </location>
</feature>
<dbReference type="FunFam" id="1.20.1280.290:FF:000004">
    <property type="entry name" value="Sugar transporter SWEET"/>
    <property type="match status" value="1"/>
</dbReference>
<keyword evidence="8 13" id="KW-0812">Transmembrane</keyword>
<evidence type="ECO:0000256" key="12">
    <source>
        <dbReference type="ARBA" id="ARBA00023136"/>
    </source>
</evidence>
<keyword evidence="9" id="KW-0677">Repeat</keyword>
<feature type="transmembrane region" description="Helical" evidence="13">
    <location>
        <begin position="12"/>
        <end position="33"/>
    </location>
</feature>
<comment type="subcellular location">
    <subcellularLocation>
        <location evidence="1">Cell membrane</location>
        <topology evidence="1">Multi-pass membrane protein</topology>
    </subcellularLocation>
    <subcellularLocation>
        <location evidence="2">Golgi apparatus membrane</location>
        <topology evidence="2">Multi-pass membrane protein</topology>
    </subcellularLocation>
</comment>
<dbReference type="GO" id="GO:0000139">
    <property type="term" value="C:Golgi membrane"/>
    <property type="evidence" value="ECO:0007669"/>
    <property type="project" value="UniProtKB-SubCell"/>
</dbReference>
<sequence length="214" mass="23639">MGLEDYREVVGAAAGFATIAQCFSPVIICRDIIQQKDTHNVDPTPFIGGIGISLLMLQHGLILNDPAMIPVNIIGLILNIIYLSVFYSYTKDKFNVFRSLGKVIAGVAVLITYAQLESKERIEFNFGIIVTVLLLILIAAPLFNLKEILRSKDTSSLPFPLISCGTVVTFLWLLYGITIKNVFIQIQNVVGCTLCCIQLALCLMYPGKPRKKVE</sequence>
<dbReference type="PANTHER" id="PTHR10791">
    <property type="entry name" value="RAG1-ACTIVATING PROTEIN 1"/>
    <property type="match status" value="1"/>
</dbReference>
<organism evidence="14">
    <name type="scientific">Panstrongylus megistus</name>
    <dbReference type="NCBI Taxonomy" id="65343"/>
    <lineage>
        <taxon>Eukaryota</taxon>
        <taxon>Metazoa</taxon>
        <taxon>Ecdysozoa</taxon>
        <taxon>Arthropoda</taxon>
        <taxon>Hexapoda</taxon>
        <taxon>Insecta</taxon>
        <taxon>Pterygota</taxon>
        <taxon>Neoptera</taxon>
        <taxon>Paraneoptera</taxon>
        <taxon>Hemiptera</taxon>
        <taxon>Heteroptera</taxon>
        <taxon>Panheteroptera</taxon>
        <taxon>Cimicomorpha</taxon>
        <taxon>Reduviidae</taxon>
        <taxon>Triatominae</taxon>
        <taxon>Panstrongylus</taxon>
    </lineage>
</organism>
<evidence type="ECO:0000256" key="13">
    <source>
        <dbReference type="SAM" id="Phobius"/>
    </source>
</evidence>
<evidence type="ECO:0000256" key="8">
    <source>
        <dbReference type="ARBA" id="ARBA00022692"/>
    </source>
</evidence>
<dbReference type="PANTHER" id="PTHR10791:SF5">
    <property type="entry name" value="SUGAR TRANSPORTER SWEET"/>
    <property type="match status" value="1"/>
</dbReference>
<feature type="transmembrane region" description="Helical" evidence="13">
    <location>
        <begin position="45"/>
        <end position="63"/>
    </location>
</feature>
<evidence type="ECO:0000256" key="6">
    <source>
        <dbReference type="ARBA" id="ARBA00022475"/>
    </source>
</evidence>
<keyword evidence="5" id="KW-0813">Transport</keyword>
<evidence type="ECO:0000313" key="14">
    <source>
        <dbReference type="EMBL" id="JAC85996.1"/>
    </source>
</evidence>
<evidence type="ECO:0000256" key="7">
    <source>
        <dbReference type="ARBA" id="ARBA00022597"/>
    </source>
</evidence>
<proteinExistence type="evidence at transcript level"/>
<evidence type="ECO:0000256" key="10">
    <source>
        <dbReference type="ARBA" id="ARBA00022989"/>
    </source>
</evidence>
<keyword evidence="12 13" id="KW-0472">Membrane</keyword>
<comment type="similarity">
    <text evidence="3">Belongs to the SWEET sugar transporter family.</text>
</comment>
<dbReference type="AlphaFoldDB" id="A0A069DQM6"/>
<dbReference type="InterPro" id="IPR004316">
    <property type="entry name" value="SWEET_rpt"/>
</dbReference>
<keyword evidence="7 14" id="KW-0762">Sugar transport</keyword>
<dbReference type="EMBL" id="GBGD01002893">
    <property type="protein sequence ID" value="JAC85996.1"/>
    <property type="molecule type" value="mRNA"/>
</dbReference>
<dbReference type="Pfam" id="PF03083">
    <property type="entry name" value="MtN3_slv"/>
    <property type="match status" value="2"/>
</dbReference>
<dbReference type="Gene3D" id="1.20.1280.290">
    <property type="match status" value="2"/>
</dbReference>
<evidence type="ECO:0000256" key="9">
    <source>
        <dbReference type="ARBA" id="ARBA00022737"/>
    </source>
</evidence>
<dbReference type="GO" id="GO:0005886">
    <property type="term" value="C:plasma membrane"/>
    <property type="evidence" value="ECO:0007669"/>
    <property type="project" value="UniProtKB-SubCell"/>
</dbReference>
<evidence type="ECO:0000256" key="5">
    <source>
        <dbReference type="ARBA" id="ARBA00022448"/>
    </source>
</evidence>
<name>A0A069DQM6_9HEMI</name>
<accession>A0A069DQM6</accession>
<feature type="transmembrane region" description="Helical" evidence="13">
    <location>
        <begin position="126"/>
        <end position="145"/>
    </location>
</feature>
<evidence type="ECO:0000256" key="11">
    <source>
        <dbReference type="ARBA" id="ARBA00023034"/>
    </source>
</evidence>
<dbReference type="InterPro" id="IPR047664">
    <property type="entry name" value="SWEET"/>
</dbReference>
<feature type="transmembrane region" description="Helical" evidence="13">
    <location>
        <begin position="157"/>
        <end position="177"/>
    </location>
</feature>
<feature type="transmembrane region" description="Helical" evidence="13">
    <location>
        <begin position="183"/>
        <end position="205"/>
    </location>
</feature>
<reference evidence="14" key="1">
    <citation type="journal article" date="2015" name="J. Med. Entomol.">
        <title>A Deep Insight Into the Sialotranscriptome of the Chagas Disease Vector, Panstrongylus megistus (Hemiptera: Heteroptera).</title>
        <authorList>
            <person name="Ribeiro J.M."/>
            <person name="Schwarz A."/>
            <person name="Francischetti I.M."/>
        </authorList>
    </citation>
    <scope>NUCLEOTIDE SEQUENCE</scope>
    <source>
        <tissue evidence="14">Salivary glands</tissue>
    </source>
</reference>
<evidence type="ECO:0000256" key="2">
    <source>
        <dbReference type="ARBA" id="ARBA00004653"/>
    </source>
</evidence>
<feature type="transmembrane region" description="Helical" evidence="13">
    <location>
        <begin position="69"/>
        <end position="89"/>
    </location>
</feature>
<keyword evidence="6" id="KW-1003">Cell membrane</keyword>
<evidence type="ECO:0000256" key="1">
    <source>
        <dbReference type="ARBA" id="ARBA00004651"/>
    </source>
</evidence>
<evidence type="ECO:0000256" key="4">
    <source>
        <dbReference type="ARBA" id="ARBA00021741"/>
    </source>
</evidence>
<evidence type="ECO:0000256" key="3">
    <source>
        <dbReference type="ARBA" id="ARBA00007809"/>
    </source>
</evidence>
<keyword evidence="10 13" id="KW-1133">Transmembrane helix</keyword>
<dbReference type="GO" id="GO:0051119">
    <property type="term" value="F:sugar transmembrane transporter activity"/>
    <property type="evidence" value="ECO:0007669"/>
    <property type="project" value="InterPro"/>
</dbReference>
<keyword evidence="11" id="KW-0333">Golgi apparatus</keyword>